<keyword evidence="1" id="KW-0472">Membrane</keyword>
<dbReference type="AlphaFoldDB" id="A0A078L1G6"/>
<protein>
    <submittedName>
        <fullName evidence="2">Uncharacterized protein</fullName>
    </submittedName>
</protein>
<dbReference type="InterPro" id="IPR054235">
    <property type="entry name" value="DUF6962"/>
</dbReference>
<feature type="transmembrane region" description="Helical" evidence="1">
    <location>
        <begin position="101"/>
        <end position="119"/>
    </location>
</feature>
<keyword evidence="1" id="KW-1133">Transmembrane helix</keyword>
<gene>
    <name evidence="2" type="ORF">BN59_03357</name>
</gene>
<name>A0A078L1G6_9GAMM</name>
<feature type="transmembrane region" description="Helical" evidence="1">
    <location>
        <begin position="125"/>
        <end position="146"/>
    </location>
</feature>
<dbReference type="eggNOG" id="ENOG503392P">
    <property type="taxonomic scope" value="Bacteria"/>
</dbReference>
<organism evidence="2 3">
    <name type="scientific">Legionella massiliensis</name>
    <dbReference type="NCBI Taxonomy" id="1034943"/>
    <lineage>
        <taxon>Bacteria</taxon>
        <taxon>Pseudomonadati</taxon>
        <taxon>Pseudomonadota</taxon>
        <taxon>Gammaproteobacteria</taxon>
        <taxon>Legionellales</taxon>
        <taxon>Legionellaceae</taxon>
        <taxon>Legionella</taxon>
    </lineage>
</organism>
<accession>A0A078L1G6</accession>
<dbReference type="RefSeq" id="WP_044012200.1">
    <property type="nucleotide sequence ID" value="NZ_CCVW01000004.1"/>
</dbReference>
<feature type="transmembrane region" description="Helical" evidence="1">
    <location>
        <begin position="6"/>
        <end position="25"/>
    </location>
</feature>
<feature type="transmembrane region" description="Helical" evidence="1">
    <location>
        <begin position="37"/>
        <end position="56"/>
    </location>
</feature>
<feature type="transmembrane region" description="Helical" evidence="1">
    <location>
        <begin position="185"/>
        <end position="203"/>
    </location>
</feature>
<evidence type="ECO:0000256" key="1">
    <source>
        <dbReference type="SAM" id="Phobius"/>
    </source>
</evidence>
<dbReference type="STRING" id="1034943.BN59_03357"/>
<feature type="transmembrane region" description="Helical" evidence="1">
    <location>
        <begin position="68"/>
        <end position="94"/>
    </location>
</feature>
<feature type="transmembrane region" description="Helical" evidence="1">
    <location>
        <begin position="153"/>
        <end position="179"/>
    </location>
</feature>
<evidence type="ECO:0000313" key="2">
    <source>
        <dbReference type="EMBL" id="CDZ79041.1"/>
    </source>
</evidence>
<dbReference type="OrthoDB" id="583260at2"/>
<reference evidence="2 3" key="1">
    <citation type="submission" date="2014-06" db="EMBL/GenBank/DDBJ databases">
        <authorList>
            <person name="Urmite Genomes Urmite Genomes"/>
        </authorList>
    </citation>
    <scope>NUCLEOTIDE SEQUENCE [LARGE SCALE GENOMIC DNA]</scope>
</reference>
<dbReference type="Proteomes" id="UP000044071">
    <property type="component" value="Unassembled WGS sequence"/>
</dbReference>
<dbReference type="EMBL" id="CCSB01000004">
    <property type="protein sequence ID" value="CDZ79041.1"/>
    <property type="molecule type" value="Genomic_DNA"/>
</dbReference>
<dbReference type="Pfam" id="PF22285">
    <property type="entry name" value="DUF6962"/>
    <property type="match status" value="1"/>
</dbReference>
<proteinExistence type="predicted"/>
<keyword evidence="3" id="KW-1185">Reference proteome</keyword>
<keyword evidence="1" id="KW-0812">Transmembrane</keyword>
<sequence>MTEPIVAITDYLLTLITLWFSFKIYQFQTNKKFIKSLWLILFLTISLSSLFGGIIHEFCANMTVSCKGFWTVVMLSIGITASSCWILGGCYIFNNRALSKWIVFIIFISLVYSIFIIFYSQNFAFAIYNYVPAIVFLFIANLVSFLKTKSTYCIWILMGILLSLLAAYIQHAAISIHLVYFNYNATYHLVQILALSILYKGLIQSLNSSEIK</sequence>
<evidence type="ECO:0000313" key="3">
    <source>
        <dbReference type="Proteomes" id="UP000044071"/>
    </source>
</evidence>